<dbReference type="PANTHER" id="PTHR15892:SF2">
    <property type="entry name" value="LARGE RIBOSOMAL SUBUNIT PROTEIN UL30M"/>
    <property type="match status" value="1"/>
</dbReference>
<dbReference type="RefSeq" id="WP_085412260.1">
    <property type="nucleotide sequence ID" value="NZ_WAEL01000002.1"/>
</dbReference>
<proteinExistence type="inferred from homology"/>
<organism evidence="7 8">
    <name type="scientific">Fibrivirga algicola</name>
    <dbReference type="NCBI Taxonomy" id="2950420"/>
    <lineage>
        <taxon>Bacteria</taxon>
        <taxon>Pseudomonadati</taxon>
        <taxon>Bacteroidota</taxon>
        <taxon>Cytophagia</taxon>
        <taxon>Cytophagales</taxon>
        <taxon>Spirosomataceae</taxon>
        <taxon>Fibrivirga</taxon>
    </lineage>
</organism>
<dbReference type="Gene3D" id="3.30.1390.20">
    <property type="entry name" value="Ribosomal protein L30, ferredoxin-like fold domain"/>
    <property type="match status" value="1"/>
</dbReference>
<dbReference type="PANTHER" id="PTHR15892">
    <property type="entry name" value="MITOCHONDRIAL RIBOSOMAL PROTEIN L30"/>
    <property type="match status" value="1"/>
</dbReference>
<gene>
    <name evidence="5 7" type="primary">rpmD</name>
    <name evidence="7" type="ORF">F7231_06725</name>
</gene>
<keyword evidence="4 5" id="KW-0687">Ribonucleoprotein</keyword>
<evidence type="ECO:0000256" key="1">
    <source>
        <dbReference type="ARBA" id="ARBA00007594"/>
    </source>
</evidence>
<protein>
    <recommendedName>
        <fullName evidence="5">Large ribosomal subunit protein uL30</fullName>
    </recommendedName>
</protein>
<evidence type="ECO:0000313" key="8">
    <source>
        <dbReference type="Proteomes" id="UP000606008"/>
    </source>
</evidence>
<evidence type="ECO:0000313" key="7">
    <source>
        <dbReference type="EMBL" id="NID09859.1"/>
    </source>
</evidence>
<comment type="subunit">
    <text evidence="2 5">Part of the 50S ribosomal subunit.</text>
</comment>
<dbReference type="Pfam" id="PF00327">
    <property type="entry name" value="Ribosomal_L30"/>
    <property type="match status" value="1"/>
</dbReference>
<dbReference type="NCBIfam" id="TIGR01308">
    <property type="entry name" value="rpmD_bact"/>
    <property type="match status" value="1"/>
</dbReference>
<evidence type="ECO:0000256" key="5">
    <source>
        <dbReference type="HAMAP-Rule" id="MF_01371"/>
    </source>
</evidence>
<dbReference type="GO" id="GO:0005840">
    <property type="term" value="C:ribosome"/>
    <property type="evidence" value="ECO:0007669"/>
    <property type="project" value="UniProtKB-KW"/>
</dbReference>
<keyword evidence="3 5" id="KW-0689">Ribosomal protein</keyword>
<dbReference type="InterPro" id="IPR016082">
    <property type="entry name" value="Ribosomal_uL30_ferredoxin-like"/>
</dbReference>
<comment type="caution">
    <text evidence="7">The sequence shown here is derived from an EMBL/GenBank/DDBJ whole genome shotgun (WGS) entry which is preliminary data.</text>
</comment>
<dbReference type="HAMAP" id="MF_01371_B">
    <property type="entry name" value="Ribosomal_uL30_B"/>
    <property type="match status" value="1"/>
</dbReference>
<sequence>MAQVRITQVRSTIKRPKTQKLAIQSLGLGKINRSIVLEYNPSTAGVIRKVEHLITIEHLA</sequence>
<dbReference type="Proteomes" id="UP000606008">
    <property type="component" value="Unassembled WGS sequence"/>
</dbReference>
<dbReference type="InterPro" id="IPR005996">
    <property type="entry name" value="Ribosomal_uL30_bac-type"/>
</dbReference>
<evidence type="ECO:0000256" key="3">
    <source>
        <dbReference type="ARBA" id="ARBA00022980"/>
    </source>
</evidence>
<dbReference type="PIRSF" id="PIRSF002211">
    <property type="entry name" value="Ribosomal_L30_bac-type"/>
    <property type="match status" value="1"/>
</dbReference>
<dbReference type="CDD" id="cd01658">
    <property type="entry name" value="Ribosomal_L30"/>
    <property type="match status" value="1"/>
</dbReference>
<feature type="domain" description="Large ribosomal subunit protein uL30-like ferredoxin-like fold" evidence="6">
    <location>
        <begin position="4"/>
        <end position="54"/>
    </location>
</feature>
<evidence type="ECO:0000259" key="6">
    <source>
        <dbReference type="Pfam" id="PF00327"/>
    </source>
</evidence>
<keyword evidence="8" id="KW-1185">Reference proteome</keyword>
<dbReference type="InterPro" id="IPR036919">
    <property type="entry name" value="Ribo_uL30_ferredoxin-like_sf"/>
</dbReference>
<dbReference type="EMBL" id="WAEL01000002">
    <property type="protein sequence ID" value="NID09859.1"/>
    <property type="molecule type" value="Genomic_DNA"/>
</dbReference>
<name>A0ABX0QCH6_9BACT</name>
<reference evidence="7" key="1">
    <citation type="submission" date="2024-05" db="EMBL/GenBank/DDBJ databases">
        <authorList>
            <person name="Jung D.-H."/>
        </authorList>
    </citation>
    <scope>NUCLEOTIDE SEQUENCE</scope>
    <source>
        <strain evidence="7">JA-25</strain>
    </source>
</reference>
<evidence type="ECO:0000256" key="4">
    <source>
        <dbReference type="ARBA" id="ARBA00023274"/>
    </source>
</evidence>
<accession>A0ABX0QCH6</accession>
<dbReference type="SUPFAM" id="SSF55129">
    <property type="entry name" value="Ribosomal protein L30p/L7e"/>
    <property type="match status" value="1"/>
</dbReference>
<evidence type="ECO:0000256" key="2">
    <source>
        <dbReference type="ARBA" id="ARBA00011838"/>
    </source>
</evidence>
<comment type="similarity">
    <text evidence="1 5">Belongs to the universal ribosomal protein uL30 family.</text>
</comment>